<comment type="caution">
    <text evidence="1">The sequence shown here is derived from an EMBL/GenBank/DDBJ whole genome shotgun (WGS) entry which is preliminary data.</text>
</comment>
<gene>
    <name evidence="1" type="ORF">PENPOL_c003G03445</name>
</gene>
<dbReference type="Proteomes" id="UP000191408">
    <property type="component" value="Unassembled WGS sequence"/>
</dbReference>
<organism evidence="1 2">
    <name type="scientific">Penicillium polonicum</name>
    <dbReference type="NCBI Taxonomy" id="60169"/>
    <lineage>
        <taxon>Eukaryota</taxon>
        <taxon>Fungi</taxon>
        <taxon>Dikarya</taxon>
        <taxon>Ascomycota</taxon>
        <taxon>Pezizomycotina</taxon>
        <taxon>Eurotiomycetes</taxon>
        <taxon>Eurotiomycetidae</taxon>
        <taxon>Eurotiales</taxon>
        <taxon>Aspergillaceae</taxon>
        <taxon>Penicillium</taxon>
    </lineage>
</organism>
<sequence length="114" mass="12783">MTSRQILYDTTQYKTSGRADYTLWYRETHAMSEKAINLVIVEAKKEGTVSAGEAQLLGYMGIVHQERKALRKVNAVVYGMASDGDEFHFYQIDNDSENVSAEDDPMTDVAIALV</sequence>
<evidence type="ECO:0000313" key="2">
    <source>
        <dbReference type="Proteomes" id="UP000191408"/>
    </source>
</evidence>
<dbReference type="OrthoDB" id="2103397at2759"/>
<dbReference type="AlphaFoldDB" id="A0A1V6NSB6"/>
<accession>A0A1V6NSB6</accession>
<proteinExistence type="predicted"/>
<reference evidence="2" key="1">
    <citation type="journal article" date="2017" name="Nat. Microbiol.">
        <title>Global analysis of biosynthetic gene clusters reveals vast potential of secondary metabolite production in Penicillium species.</title>
        <authorList>
            <person name="Nielsen J.C."/>
            <person name="Grijseels S."/>
            <person name="Prigent S."/>
            <person name="Ji B."/>
            <person name="Dainat J."/>
            <person name="Nielsen K.F."/>
            <person name="Frisvad J.C."/>
            <person name="Workman M."/>
            <person name="Nielsen J."/>
        </authorList>
    </citation>
    <scope>NUCLEOTIDE SEQUENCE [LARGE SCALE GENOMIC DNA]</scope>
    <source>
        <strain evidence="2">IBT 4502</strain>
    </source>
</reference>
<dbReference type="EMBL" id="MDYM01000003">
    <property type="protein sequence ID" value="OQD67648.1"/>
    <property type="molecule type" value="Genomic_DNA"/>
</dbReference>
<dbReference type="Gene3D" id="3.90.1570.30">
    <property type="match status" value="1"/>
</dbReference>
<name>A0A1V6NSB6_PENPO</name>
<dbReference type="STRING" id="60169.A0A1V6NSB6"/>
<protein>
    <submittedName>
        <fullName evidence="1">Uncharacterized protein</fullName>
    </submittedName>
</protein>
<evidence type="ECO:0000313" key="1">
    <source>
        <dbReference type="EMBL" id="OQD67648.1"/>
    </source>
</evidence>
<keyword evidence="2" id="KW-1185">Reference proteome</keyword>